<dbReference type="AlphaFoldDB" id="A0A376E007"/>
<reference evidence="5" key="3">
    <citation type="submission" date="2018-11" db="EMBL/GenBank/DDBJ databases">
        <title>Proposal to divide the Flavobacteriaceae and reorganize its genera based on Amino Acid Identity values calculated from whole genome sequences.</title>
        <authorList>
            <person name="Nicholson A.C."/>
            <person name="Gulvik C.A."/>
            <person name="Whitney A.M."/>
            <person name="Humrighouse B.W."/>
            <person name="Bell M."/>
            <person name="Holmes B."/>
            <person name="Steigerwalt A.G."/>
            <person name="Villarma A."/>
            <person name="Sheth M."/>
            <person name="Batra D."/>
            <person name="Pryor J."/>
            <person name="Bernardet J.-F."/>
            <person name="Hugo C."/>
            <person name="Kampfer P."/>
            <person name="Newman J."/>
            <person name="McQuiston J.R."/>
        </authorList>
    </citation>
    <scope>NUCLEOTIDE SEQUENCE [LARGE SCALE GENOMIC DNA]</scope>
    <source>
        <strain evidence="5">G0188</strain>
    </source>
</reference>
<sequence>MEFYSIITIIKKRKGMKSLLSCTLIVFCTTIFAQQKEDTVKVLPKTDTAKVSYFKDRKKGMPADRNTDHKELYKMLTVKPKDTSAYMALKEAKKDYSKYRILNTTVPEKTATDPAKKETPSK</sequence>
<dbReference type="EMBL" id="UFVQ01000003">
    <property type="protein sequence ID" value="STC99020.1"/>
    <property type="molecule type" value="Genomic_DNA"/>
</dbReference>
<accession>A0A376E007</accession>
<evidence type="ECO:0000256" key="1">
    <source>
        <dbReference type="SAM" id="SignalP"/>
    </source>
</evidence>
<organism evidence="3 4">
    <name type="scientific">Chryseobacterium carnipullorum</name>
    <dbReference type="NCBI Taxonomy" id="1124835"/>
    <lineage>
        <taxon>Bacteria</taxon>
        <taxon>Pseudomonadati</taxon>
        <taxon>Bacteroidota</taxon>
        <taxon>Flavobacteriia</taxon>
        <taxon>Flavobacteriales</taxon>
        <taxon>Weeksellaceae</taxon>
        <taxon>Chryseobacterium group</taxon>
        <taxon>Chryseobacterium</taxon>
    </lineage>
</organism>
<reference evidence="2" key="2">
    <citation type="submission" date="2018-11" db="EMBL/GenBank/DDBJ databases">
        <title>Proposal to divide the Flavobacteriaceae and reorganize its genera based on Amino Acid Identity values calculated from whole genome sequences.</title>
        <authorList>
            <person name="Nicholson A.C."/>
            <person name="Gulvik C.A."/>
            <person name="Whitney A.M."/>
            <person name="Humrighouse B.W."/>
            <person name="Bell M."/>
            <person name="Holmes B."/>
            <person name="Steigerwalt A."/>
            <person name="Villarma A."/>
            <person name="Sheth M."/>
            <person name="Batra D."/>
            <person name="Pryor J."/>
            <person name="Bernardet J.-F."/>
            <person name="Hugo C."/>
            <person name="Kampfer P."/>
            <person name="Newman J."/>
            <person name="Mcquiston J.R."/>
        </authorList>
    </citation>
    <scope>NUCLEOTIDE SEQUENCE [LARGE SCALE GENOMIC DNA]</scope>
    <source>
        <strain evidence="2">G0188</strain>
    </source>
</reference>
<keyword evidence="1" id="KW-0732">Signal</keyword>
<protein>
    <submittedName>
        <fullName evidence="3">Uncharacterized protein</fullName>
    </submittedName>
</protein>
<feature type="signal peptide" evidence="1">
    <location>
        <begin position="1"/>
        <end position="33"/>
    </location>
</feature>
<dbReference type="STRING" id="297244.SAMN05421639_107170"/>
<reference evidence="3 4" key="1">
    <citation type="submission" date="2018-06" db="EMBL/GenBank/DDBJ databases">
        <authorList>
            <consortium name="Pathogen Informatics"/>
            <person name="Doyle S."/>
        </authorList>
    </citation>
    <scope>NUCLEOTIDE SEQUENCE [LARGE SCALE GENOMIC DNA]</scope>
    <source>
        <strain evidence="3 4">NCTC13533</strain>
    </source>
</reference>
<name>A0A376E007_CHRCU</name>
<evidence type="ECO:0000313" key="5">
    <source>
        <dbReference type="Proteomes" id="UP000273270"/>
    </source>
</evidence>
<evidence type="ECO:0000313" key="4">
    <source>
        <dbReference type="Proteomes" id="UP000255224"/>
    </source>
</evidence>
<evidence type="ECO:0000313" key="3">
    <source>
        <dbReference type="EMBL" id="STC99020.1"/>
    </source>
</evidence>
<feature type="chain" id="PRO_5044586064" evidence="1">
    <location>
        <begin position="34"/>
        <end position="122"/>
    </location>
</feature>
<dbReference type="KEGG" id="ccau:EG346_20320"/>
<dbReference type="EMBL" id="CP033920">
    <property type="protein sequence ID" value="AZA50379.1"/>
    <property type="molecule type" value="Genomic_DNA"/>
</dbReference>
<evidence type="ECO:0000313" key="2">
    <source>
        <dbReference type="EMBL" id="AZA50379.1"/>
    </source>
</evidence>
<accession>A0A3G6MBP6</accession>
<gene>
    <name evidence="2" type="ORF">EG346_20320</name>
    <name evidence="3" type="ORF">NCTC13533_02704</name>
</gene>
<dbReference type="Proteomes" id="UP000255224">
    <property type="component" value="Unassembled WGS sequence"/>
</dbReference>
<dbReference type="Proteomes" id="UP000273270">
    <property type="component" value="Chromosome"/>
</dbReference>
<keyword evidence="5" id="KW-1185">Reference proteome</keyword>
<proteinExistence type="predicted"/>